<evidence type="ECO:0000259" key="15">
    <source>
        <dbReference type="PROSITE" id="PS50003"/>
    </source>
</evidence>
<dbReference type="Pfam" id="PF00169">
    <property type="entry name" value="PH"/>
    <property type="match status" value="1"/>
</dbReference>
<evidence type="ECO:0000256" key="3">
    <source>
        <dbReference type="ARBA" id="ARBA00022490"/>
    </source>
</evidence>
<dbReference type="InterPro" id="IPR017455">
    <property type="entry name" value="Znf_FYVE-rel"/>
</dbReference>
<dbReference type="PROSITE" id="PS50010">
    <property type="entry name" value="DH_2"/>
    <property type="match status" value="1"/>
</dbReference>
<evidence type="ECO:0000256" key="11">
    <source>
        <dbReference type="ARBA" id="ARBA00023212"/>
    </source>
</evidence>
<dbReference type="PROSITE" id="PS50262">
    <property type="entry name" value="G_PROTEIN_RECEP_F1_2"/>
    <property type="match status" value="1"/>
</dbReference>
<feature type="transmembrane region" description="Helical" evidence="14">
    <location>
        <begin position="799"/>
        <end position="819"/>
    </location>
</feature>
<dbReference type="GO" id="GO:0008270">
    <property type="term" value="F:zinc ion binding"/>
    <property type="evidence" value="ECO:0007669"/>
    <property type="project" value="UniProtKB-KW"/>
</dbReference>
<feature type="transmembrane region" description="Helical" evidence="14">
    <location>
        <begin position="202"/>
        <end position="223"/>
    </location>
</feature>
<dbReference type="InterPro" id="IPR035899">
    <property type="entry name" value="DBL_dom_sf"/>
</dbReference>
<dbReference type="Gene3D" id="3.30.40.10">
    <property type="entry name" value="Zinc/RING finger domain, C3HC4 (zinc finger)"/>
    <property type="match status" value="1"/>
</dbReference>
<evidence type="ECO:0000256" key="13">
    <source>
        <dbReference type="SAM" id="MobiDB-lite"/>
    </source>
</evidence>
<proteinExistence type="predicted"/>
<feature type="compositionally biased region" description="Low complexity" evidence="13">
    <location>
        <begin position="1151"/>
        <end position="1162"/>
    </location>
</feature>
<feature type="domain" description="FYVE-type" evidence="17">
    <location>
        <begin position="1066"/>
        <end position="1125"/>
    </location>
</feature>
<evidence type="ECO:0000256" key="10">
    <source>
        <dbReference type="ARBA" id="ARBA00023136"/>
    </source>
</evidence>
<evidence type="ECO:0000313" key="19">
    <source>
        <dbReference type="EMBL" id="CAE1248949.1"/>
    </source>
</evidence>
<accession>A0A812C114</accession>
<dbReference type="PROSITE" id="PS50178">
    <property type="entry name" value="ZF_FYVE"/>
    <property type="match status" value="1"/>
</dbReference>
<dbReference type="OrthoDB" id="660555at2759"/>
<dbReference type="GO" id="GO:0016020">
    <property type="term" value="C:membrane"/>
    <property type="evidence" value="ECO:0007669"/>
    <property type="project" value="UniProtKB-SubCell"/>
</dbReference>
<feature type="transmembrane region" description="Helical" evidence="14">
    <location>
        <begin position="260"/>
        <end position="280"/>
    </location>
</feature>
<feature type="transmembrane region" description="Helical" evidence="14">
    <location>
        <begin position="6"/>
        <end position="36"/>
    </location>
</feature>
<evidence type="ECO:0000256" key="7">
    <source>
        <dbReference type="ARBA" id="ARBA00022771"/>
    </source>
</evidence>
<dbReference type="InterPro" id="IPR000306">
    <property type="entry name" value="Znf_FYVE"/>
</dbReference>
<keyword evidence="5 14" id="KW-0812">Transmembrane</keyword>
<feature type="transmembrane region" description="Helical" evidence="14">
    <location>
        <begin position="428"/>
        <end position="451"/>
    </location>
</feature>
<evidence type="ECO:0000259" key="16">
    <source>
        <dbReference type="PROSITE" id="PS50010"/>
    </source>
</evidence>
<feature type="domain" description="PH" evidence="15">
    <location>
        <begin position="1185"/>
        <end position="1285"/>
    </location>
</feature>
<keyword evidence="11" id="KW-0206">Cytoskeleton</keyword>
<evidence type="ECO:0000256" key="8">
    <source>
        <dbReference type="ARBA" id="ARBA00022833"/>
    </source>
</evidence>
<keyword evidence="10 14" id="KW-0472">Membrane</keyword>
<feature type="transmembrane region" description="Helical" evidence="14">
    <location>
        <begin position="368"/>
        <end position="388"/>
    </location>
</feature>
<keyword evidence="7 12" id="KW-0863">Zinc-finger</keyword>
<dbReference type="InterPro" id="IPR000219">
    <property type="entry name" value="DH_dom"/>
</dbReference>
<feature type="domain" description="DH" evidence="16">
    <location>
        <begin position="818"/>
        <end position="909"/>
    </location>
</feature>
<dbReference type="InterPro" id="IPR017452">
    <property type="entry name" value="GPCR_Rhodpsn_7TM"/>
</dbReference>
<evidence type="ECO:0000256" key="2">
    <source>
        <dbReference type="ARBA" id="ARBA00004370"/>
    </source>
</evidence>
<dbReference type="SUPFAM" id="SSF48065">
    <property type="entry name" value="DBL homology domain (DH-domain)"/>
    <property type="match status" value="1"/>
</dbReference>
<evidence type="ECO:0000256" key="14">
    <source>
        <dbReference type="SAM" id="Phobius"/>
    </source>
</evidence>
<evidence type="ECO:0000259" key="18">
    <source>
        <dbReference type="PROSITE" id="PS50262"/>
    </source>
</evidence>
<dbReference type="GO" id="GO:0005085">
    <property type="term" value="F:guanyl-nucleotide exchange factor activity"/>
    <property type="evidence" value="ECO:0007669"/>
    <property type="project" value="UniProtKB-KW"/>
</dbReference>
<dbReference type="InterPro" id="IPR051092">
    <property type="entry name" value="FYVE_RhoGEF_PH"/>
</dbReference>
<feature type="transmembrane region" description="Helical" evidence="14">
    <location>
        <begin position="174"/>
        <end position="196"/>
    </location>
</feature>
<feature type="domain" description="PH" evidence="15">
    <location>
        <begin position="938"/>
        <end position="1032"/>
    </location>
</feature>
<keyword evidence="3" id="KW-0963">Cytoplasm</keyword>
<reference evidence="19" key="1">
    <citation type="submission" date="2021-01" db="EMBL/GenBank/DDBJ databases">
        <authorList>
            <person name="Li R."/>
            <person name="Bekaert M."/>
        </authorList>
    </citation>
    <scope>NUCLEOTIDE SEQUENCE</scope>
    <source>
        <strain evidence="19">Farmed</strain>
    </source>
</reference>
<dbReference type="InterPro" id="IPR001849">
    <property type="entry name" value="PH_domain"/>
</dbReference>
<feature type="transmembrane region" description="Helical" evidence="14">
    <location>
        <begin position="698"/>
        <end position="724"/>
    </location>
</feature>
<feature type="transmembrane region" description="Helical" evidence="14">
    <location>
        <begin position="463"/>
        <end position="484"/>
    </location>
</feature>
<dbReference type="Pfam" id="PF01363">
    <property type="entry name" value="FYVE"/>
    <property type="match status" value="1"/>
</dbReference>
<dbReference type="InterPro" id="IPR055251">
    <property type="entry name" value="SOS1_NGEF_PH"/>
</dbReference>
<keyword evidence="8" id="KW-0862">Zinc</keyword>
<feature type="transmembrane region" description="Helical" evidence="14">
    <location>
        <begin position="149"/>
        <end position="167"/>
    </location>
</feature>
<keyword evidence="20" id="KW-1185">Reference proteome</keyword>
<feature type="transmembrane region" description="Helical" evidence="14">
    <location>
        <begin position="614"/>
        <end position="634"/>
    </location>
</feature>
<feature type="transmembrane region" description="Helical" evidence="14">
    <location>
        <begin position="400"/>
        <end position="422"/>
    </location>
</feature>
<feature type="domain" description="G-protein coupled receptors family 1 profile" evidence="18">
    <location>
        <begin position="1"/>
        <end position="338"/>
    </location>
</feature>
<feature type="transmembrane region" description="Helical" evidence="14">
    <location>
        <begin position="770"/>
        <end position="793"/>
    </location>
</feature>
<evidence type="ECO:0000313" key="20">
    <source>
        <dbReference type="Proteomes" id="UP000597762"/>
    </source>
</evidence>
<feature type="region of interest" description="Disordered" evidence="13">
    <location>
        <begin position="1132"/>
        <end position="1166"/>
    </location>
</feature>
<evidence type="ECO:0000256" key="1">
    <source>
        <dbReference type="ARBA" id="ARBA00004245"/>
    </source>
</evidence>
<dbReference type="SMART" id="SM00064">
    <property type="entry name" value="FYVE"/>
    <property type="match status" value="1"/>
</dbReference>
<dbReference type="SMART" id="SM00325">
    <property type="entry name" value="RhoGEF"/>
    <property type="match status" value="1"/>
</dbReference>
<comment type="caution">
    <text evidence="19">The sequence shown here is derived from an EMBL/GenBank/DDBJ whole genome shotgun (WGS) entry which is preliminary data.</text>
</comment>
<gene>
    <name evidence="19" type="ORF">SPHA_26364</name>
</gene>
<feature type="transmembrane region" description="Helical" evidence="14">
    <location>
        <begin position="120"/>
        <end position="143"/>
    </location>
</feature>
<dbReference type="GO" id="GO:0005737">
    <property type="term" value="C:cytoplasm"/>
    <property type="evidence" value="ECO:0007669"/>
    <property type="project" value="TreeGrafter"/>
</dbReference>
<evidence type="ECO:0000256" key="9">
    <source>
        <dbReference type="ARBA" id="ARBA00022989"/>
    </source>
</evidence>
<dbReference type="SUPFAM" id="SSF50729">
    <property type="entry name" value="PH domain-like"/>
    <property type="match status" value="2"/>
</dbReference>
<dbReference type="PROSITE" id="PS50003">
    <property type="entry name" value="PH_DOMAIN"/>
    <property type="match status" value="2"/>
</dbReference>
<evidence type="ECO:0000256" key="12">
    <source>
        <dbReference type="PROSITE-ProRule" id="PRU00091"/>
    </source>
</evidence>
<dbReference type="Gene3D" id="1.20.900.10">
    <property type="entry name" value="Dbl homology (DH) domain"/>
    <property type="match status" value="1"/>
</dbReference>
<keyword evidence="4" id="KW-0344">Guanine-nucleotide releasing factor</keyword>
<feature type="region of interest" description="Disordered" evidence="13">
    <location>
        <begin position="1290"/>
        <end position="1318"/>
    </location>
</feature>
<feature type="transmembrane region" description="Helical" evidence="14">
    <location>
        <begin position="235"/>
        <end position="254"/>
    </location>
</feature>
<feature type="transmembrane region" description="Helical" evidence="14">
    <location>
        <begin position="736"/>
        <end position="758"/>
    </location>
</feature>
<dbReference type="Pfam" id="PF00621">
    <property type="entry name" value="RhoGEF"/>
    <property type="match status" value="1"/>
</dbReference>
<dbReference type="Pfam" id="PF22697">
    <property type="entry name" value="SOS1_NGEF_PH"/>
    <property type="match status" value="1"/>
</dbReference>
<dbReference type="SMART" id="SM00233">
    <property type="entry name" value="PH"/>
    <property type="match status" value="2"/>
</dbReference>
<dbReference type="Gene3D" id="2.30.29.30">
    <property type="entry name" value="Pleckstrin-homology domain (PH domain)/Phosphotyrosine-binding domain (PTB)"/>
    <property type="match status" value="2"/>
</dbReference>
<evidence type="ECO:0000256" key="4">
    <source>
        <dbReference type="ARBA" id="ARBA00022658"/>
    </source>
</evidence>
<dbReference type="Proteomes" id="UP000597762">
    <property type="component" value="Unassembled WGS sequence"/>
</dbReference>
<organism evidence="19 20">
    <name type="scientific">Acanthosepion pharaonis</name>
    <name type="common">Pharaoh cuttlefish</name>
    <name type="synonym">Sepia pharaonis</name>
    <dbReference type="NCBI Taxonomy" id="158019"/>
    <lineage>
        <taxon>Eukaryota</taxon>
        <taxon>Metazoa</taxon>
        <taxon>Spiralia</taxon>
        <taxon>Lophotrochozoa</taxon>
        <taxon>Mollusca</taxon>
        <taxon>Cephalopoda</taxon>
        <taxon>Coleoidea</taxon>
        <taxon>Decapodiformes</taxon>
        <taxon>Sepiida</taxon>
        <taxon>Sepiina</taxon>
        <taxon>Sepiidae</taxon>
        <taxon>Acanthosepion</taxon>
    </lineage>
</organism>
<evidence type="ECO:0000256" key="6">
    <source>
        <dbReference type="ARBA" id="ARBA00022723"/>
    </source>
</evidence>
<keyword evidence="9 14" id="KW-1133">Transmembrane helix</keyword>
<protein>
    <submittedName>
        <fullName evidence="19">FGD4</fullName>
    </submittedName>
</protein>
<dbReference type="GO" id="GO:0007010">
    <property type="term" value="P:cytoskeleton organization"/>
    <property type="evidence" value="ECO:0007669"/>
    <property type="project" value="TreeGrafter"/>
</dbReference>
<name>A0A812C114_ACAPH</name>
<dbReference type="InterPro" id="IPR013083">
    <property type="entry name" value="Znf_RING/FYVE/PHD"/>
</dbReference>
<dbReference type="InterPro" id="IPR011993">
    <property type="entry name" value="PH-like_dom_sf"/>
</dbReference>
<keyword evidence="6" id="KW-0479">Metal-binding</keyword>
<comment type="subcellular location">
    <subcellularLocation>
        <location evidence="1">Cytoplasm</location>
        <location evidence="1">Cytoskeleton</location>
    </subcellularLocation>
    <subcellularLocation>
        <location evidence="2">Membrane</location>
    </subcellularLocation>
</comment>
<evidence type="ECO:0000259" key="17">
    <source>
        <dbReference type="PROSITE" id="PS50178"/>
    </source>
</evidence>
<feature type="compositionally biased region" description="Low complexity" evidence="13">
    <location>
        <begin position="1290"/>
        <end position="1301"/>
    </location>
</feature>
<evidence type="ECO:0000256" key="5">
    <source>
        <dbReference type="ARBA" id="ARBA00022692"/>
    </source>
</evidence>
<feature type="transmembrane region" description="Helical" evidence="14">
    <location>
        <begin position="641"/>
        <end position="660"/>
    </location>
</feature>
<dbReference type="PANTHER" id="PTHR12673:SF241">
    <property type="entry name" value="DH DOMAIN-CONTAINING PROTEIN"/>
    <property type="match status" value="1"/>
</dbReference>
<feature type="transmembrane region" description="Helical" evidence="14">
    <location>
        <begin position="504"/>
        <end position="525"/>
    </location>
</feature>
<dbReference type="GO" id="GO:0046847">
    <property type="term" value="P:filopodium assembly"/>
    <property type="evidence" value="ECO:0007669"/>
    <property type="project" value="TreeGrafter"/>
</dbReference>
<dbReference type="GO" id="GO:0005856">
    <property type="term" value="C:cytoskeleton"/>
    <property type="evidence" value="ECO:0007669"/>
    <property type="project" value="UniProtKB-SubCell"/>
</dbReference>
<feature type="transmembrane region" description="Helical" evidence="14">
    <location>
        <begin position="48"/>
        <end position="72"/>
    </location>
</feature>
<dbReference type="PANTHER" id="PTHR12673">
    <property type="entry name" value="FACIOGENITAL DYSPLASIA PROTEIN"/>
    <property type="match status" value="1"/>
</dbReference>
<feature type="transmembrane region" description="Helical" evidence="14">
    <location>
        <begin position="585"/>
        <end position="608"/>
    </location>
</feature>
<dbReference type="EMBL" id="CAHIKZ030001006">
    <property type="protein sequence ID" value="CAE1248949.1"/>
    <property type="molecule type" value="Genomic_DNA"/>
</dbReference>
<sequence>MIVFLSIYSFFLSLFLFISLFISPFLFISLFTFNIVFFRLCFSLFCHFFFSFLSFFFLFYILHSFFSFLLLLRNFSSHFFLFLFTSPLFSLIFFPLLFSFFFSDFTITFFFFFSSFEKLFFFPFFAFLLFLFTAPFFFLFFFLLLFFYFSFYSFFLSFSFVSCFLFFSYSFPQIFLFSLELLPCFFSHLFLFLLLLKNSFSSHFFSLFSAPFFYFILISLFLSLSFHSITTIRKFFFSIILTYVLTTSISFSFYNPLSSLFFSFFSHISFNCFSLSLLVLFSYSLMFYCFCPVHLFSFILHLTLPIYFSLSSLLSLFSFLSLSSFLSFFSLFFRPILFSLPLLLSFSSSFQFYLFSSSLPLSFIQPHFSFHLSALFIFLPLSPALSLLSAPPFSFSLHLSLPLIAILFSLPSFLTHSIPLLFSPFQPSFPSFFFTLFPILLTLTLLNLLPLPFFCHLLSFPSLLFYLSLFLPTILSLLFIYISLFQTVHLPFSQSMYLSSLFQFMYLSSLFQFMYLSSLFQFMYLSSLFQSMYLSSLFQSMYLSSLFQSMYLSSLFQFMYLSSLFQSIHIPLSFRLFISLSQSVYFSLYLNLFISLSLCLLVCLYHSLSFVFSSSFLSVCLCIFSLLIYSCFTLSHSLSMFIAISFCLLISLSSHLFIYLSQSFQLPTSISFCSSSCHFLCSSISVSFSHNFWFFPSLFFFPTSIIYFLFFLLSLFSLKLFFLFPSSSQFSFSLSVFLSFPLLLLLTIFIFSLCFFLFPSSSSQFSFSLSVFLSFPLLLLTIFIFSLSVSFFSPPPHNFHFLSQCFFLFLSLIFLHLYVKNFDNAMNLMNECTEKCPRFAAIVKEIQQGPDCANLTLQHHMLEPIQRVPRYELLLKDYLKHLPENSPDRKDTEEALQKVTEAASHSNEAMNKIEKFRKLLEVHQSLGQSFDLISPTRELVREGRVTKISARSGEKQERYLFLFNDLMLVCSEPLLGTYKIRASLNIDGMEVKEAEIPNAFYVRSKQKTIELLNDGQLEESNSWYMSTSSVINEFNSRKQTMRALEQAQDLPNEDEVGKRAPTWVKDDAATSCMLCNNQFTTFRRRHHCRGCGNVVCAKCSSKKVPLSYDDNKLNRVCDKCFELLDTTNLPKSNGDVSSDKKSVLQSKKKSSNSTNTGNSQSGMTKALTPANLEKEGQLKCKATDPSIISGYLHISSDNCKNWYRRWFAVHTSFVMYVFKGHQDNCALSTMPLPGYTVTEVDENDTFVDRTHVFKLHHGKQQVYYFKAESDEQLKRWVQLLQKMVILELPESSPDSSTPSISSKEDEDYDGPDHESRRS</sequence>